<accession>B8AAU8</accession>
<evidence type="ECO:0000256" key="1">
    <source>
        <dbReference type="SAM" id="MobiDB-lite"/>
    </source>
</evidence>
<evidence type="ECO:0000313" key="3">
    <source>
        <dbReference type="Proteomes" id="UP000007015"/>
    </source>
</evidence>
<reference evidence="2 3" key="1">
    <citation type="journal article" date="2005" name="PLoS Biol.">
        <title>The genomes of Oryza sativa: a history of duplications.</title>
        <authorList>
            <person name="Yu J."/>
            <person name="Wang J."/>
            <person name="Lin W."/>
            <person name="Li S."/>
            <person name="Li H."/>
            <person name="Zhou J."/>
            <person name="Ni P."/>
            <person name="Dong W."/>
            <person name="Hu S."/>
            <person name="Zeng C."/>
            <person name="Zhang J."/>
            <person name="Zhang Y."/>
            <person name="Li R."/>
            <person name="Xu Z."/>
            <person name="Li S."/>
            <person name="Li X."/>
            <person name="Zheng H."/>
            <person name="Cong L."/>
            <person name="Lin L."/>
            <person name="Yin J."/>
            <person name="Geng J."/>
            <person name="Li G."/>
            <person name="Shi J."/>
            <person name="Liu J."/>
            <person name="Lv H."/>
            <person name="Li J."/>
            <person name="Wang J."/>
            <person name="Deng Y."/>
            <person name="Ran L."/>
            <person name="Shi X."/>
            <person name="Wang X."/>
            <person name="Wu Q."/>
            <person name="Li C."/>
            <person name="Ren X."/>
            <person name="Wang J."/>
            <person name="Wang X."/>
            <person name="Li D."/>
            <person name="Liu D."/>
            <person name="Zhang X."/>
            <person name="Ji Z."/>
            <person name="Zhao W."/>
            <person name="Sun Y."/>
            <person name="Zhang Z."/>
            <person name="Bao J."/>
            <person name="Han Y."/>
            <person name="Dong L."/>
            <person name="Ji J."/>
            <person name="Chen P."/>
            <person name="Wu S."/>
            <person name="Liu J."/>
            <person name="Xiao Y."/>
            <person name="Bu D."/>
            <person name="Tan J."/>
            <person name="Yang L."/>
            <person name="Ye C."/>
            <person name="Zhang J."/>
            <person name="Xu J."/>
            <person name="Zhou Y."/>
            <person name="Yu Y."/>
            <person name="Zhang B."/>
            <person name="Zhuang S."/>
            <person name="Wei H."/>
            <person name="Liu B."/>
            <person name="Lei M."/>
            <person name="Yu H."/>
            <person name="Li Y."/>
            <person name="Xu H."/>
            <person name="Wei S."/>
            <person name="He X."/>
            <person name="Fang L."/>
            <person name="Zhang Z."/>
            <person name="Zhang Y."/>
            <person name="Huang X."/>
            <person name="Su Z."/>
            <person name="Tong W."/>
            <person name="Li J."/>
            <person name="Tong Z."/>
            <person name="Li S."/>
            <person name="Ye J."/>
            <person name="Wang L."/>
            <person name="Fang L."/>
            <person name="Lei T."/>
            <person name="Chen C."/>
            <person name="Chen H."/>
            <person name="Xu Z."/>
            <person name="Li H."/>
            <person name="Huang H."/>
            <person name="Zhang F."/>
            <person name="Xu H."/>
            <person name="Li N."/>
            <person name="Zhao C."/>
            <person name="Li S."/>
            <person name="Dong L."/>
            <person name="Huang Y."/>
            <person name="Li L."/>
            <person name="Xi Y."/>
            <person name="Qi Q."/>
            <person name="Li W."/>
            <person name="Zhang B."/>
            <person name="Hu W."/>
            <person name="Zhang Y."/>
            <person name="Tian X."/>
            <person name="Jiao Y."/>
            <person name="Liang X."/>
            <person name="Jin J."/>
            <person name="Gao L."/>
            <person name="Zheng W."/>
            <person name="Hao B."/>
            <person name="Liu S."/>
            <person name="Wang W."/>
            <person name="Yuan L."/>
            <person name="Cao M."/>
            <person name="McDermott J."/>
            <person name="Samudrala R."/>
            <person name="Wang J."/>
            <person name="Wong G.K."/>
            <person name="Yang H."/>
        </authorList>
    </citation>
    <scope>NUCLEOTIDE SEQUENCE [LARGE SCALE GENOMIC DNA]</scope>
    <source>
        <strain evidence="3">cv. 93-11</strain>
    </source>
</reference>
<dbReference type="EMBL" id="CM000126">
    <property type="protein sequence ID" value="EEC71637.1"/>
    <property type="molecule type" value="Genomic_DNA"/>
</dbReference>
<gene>
    <name evidence="2" type="ORF">OsI_04069</name>
</gene>
<proteinExistence type="predicted"/>
<protein>
    <submittedName>
        <fullName evidence="2">Uncharacterized protein</fullName>
    </submittedName>
</protein>
<name>B8AAU8_ORYSI</name>
<dbReference type="AlphaFoldDB" id="B8AAU8"/>
<feature type="compositionally biased region" description="Basic and acidic residues" evidence="1">
    <location>
        <begin position="264"/>
        <end position="276"/>
    </location>
</feature>
<sequence length="276" mass="29615">MKNPQITLFSSAASSRFFFSPSSPISPPPPRLPPPPPSSLRRSPPPLSPQPLASRRHLPPLYHRSLLFSRVFSSPPPPLSSPTPASVPAPPCRRHRSGGIDGARRAASRAWLSLRPSPPLYLRKASRTRDGVADGGWRAAAGLGAVLDFLALLPLQSGFACSFFFLPDLDLLGCGLHAVRRFVRRRLRFCPECTHTPCPYAASSSSPSSGQGWNRNMNWGTGAHRSPSPTNGSLGCVAPPKSGERRIPQPGVASHRGEPGVASHRGEAARTEKRTA</sequence>
<feature type="compositionally biased region" description="Pro residues" evidence="1">
    <location>
        <begin position="24"/>
        <end position="49"/>
    </location>
</feature>
<feature type="region of interest" description="Disordered" evidence="1">
    <location>
        <begin position="74"/>
        <end position="100"/>
    </location>
</feature>
<feature type="compositionally biased region" description="Pro residues" evidence="1">
    <location>
        <begin position="74"/>
        <end position="91"/>
    </location>
</feature>
<organism evidence="2 3">
    <name type="scientific">Oryza sativa subsp. indica</name>
    <name type="common">Rice</name>
    <dbReference type="NCBI Taxonomy" id="39946"/>
    <lineage>
        <taxon>Eukaryota</taxon>
        <taxon>Viridiplantae</taxon>
        <taxon>Streptophyta</taxon>
        <taxon>Embryophyta</taxon>
        <taxon>Tracheophyta</taxon>
        <taxon>Spermatophyta</taxon>
        <taxon>Magnoliopsida</taxon>
        <taxon>Liliopsida</taxon>
        <taxon>Poales</taxon>
        <taxon>Poaceae</taxon>
        <taxon>BOP clade</taxon>
        <taxon>Oryzoideae</taxon>
        <taxon>Oryzeae</taxon>
        <taxon>Oryzinae</taxon>
        <taxon>Oryza</taxon>
        <taxon>Oryza sativa</taxon>
    </lineage>
</organism>
<dbReference type="Proteomes" id="UP000007015">
    <property type="component" value="Chromosome 1"/>
</dbReference>
<keyword evidence="3" id="KW-1185">Reference proteome</keyword>
<dbReference type="HOGENOM" id="CLU_1009670_0_0_1"/>
<feature type="region of interest" description="Disordered" evidence="1">
    <location>
        <begin position="19"/>
        <end position="55"/>
    </location>
</feature>
<feature type="region of interest" description="Disordered" evidence="1">
    <location>
        <begin position="201"/>
        <end position="276"/>
    </location>
</feature>
<evidence type="ECO:0000313" key="2">
    <source>
        <dbReference type="EMBL" id="EEC71637.1"/>
    </source>
</evidence>
<feature type="compositionally biased region" description="Polar residues" evidence="1">
    <location>
        <begin position="210"/>
        <end position="219"/>
    </location>
</feature>
<dbReference type="Gramene" id="BGIOSGA004609-TA">
    <property type="protein sequence ID" value="BGIOSGA004609-PA"/>
    <property type="gene ID" value="BGIOSGA004609"/>
</dbReference>